<comment type="caution">
    <text evidence="5">The sequence shown here is derived from an EMBL/GenBank/DDBJ whole genome shotgun (WGS) entry which is preliminary data.</text>
</comment>
<evidence type="ECO:0000256" key="2">
    <source>
        <dbReference type="ARBA" id="ARBA00007331"/>
    </source>
</evidence>
<dbReference type="PANTHER" id="PTHR13031:SF0">
    <property type="entry name" value="RIBONUCLEASE P PROTEIN SUBUNIT P30"/>
    <property type="match status" value="1"/>
</dbReference>
<feature type="region of interest" description="Disordered" evidence="4">
    <location>
        <begin position="290"/>
        <end position="309"/>
    </location>
</feature>
<dbReference type="InterPro" id="IPR006357">
    <property type="entry name" value="HAD-SF_hydro_IIA"/>
</dbReference>
<evidence type="ECO:0000256" key="1">
    <source>
        <dbReference type="ARBA" id="ARBA00004123"/>
    </source>
</evidence>
<comment type="similarity">
    <text evidence="2">Belongs to the eukaryotic/archaeal RNase P protein component 3 family.</text>
</comment>
<proteinExistence type="inferred from homology"/>
<dbReference type="EMBL" id="CADEPM010000005">
    <property type="protein sequence ID" value="CAB3406330.1"/>
    <property type="molecule type" value="Genomic_DNA"/>
</dbReference>
<dbReference type="NCBIfam" id="TIGR01460">
    <property type="entry name" value="HAD-SF-IIA"/>
    <property type="match status" value="1"/>
</dbReference>
<keyword evidence="6" id="KW-1185">Reference proteome</keyword>
<dbReference type="InterPro" id="IPR016195">
    <property type="entry name" value="Pol/histidinol_Pase-like"/>
</dbReference>
<protein>
    <submittedName>
        <fullName evidence="5">Uncharacterized protein</fullName>
    </submittedName>
</protein>
<dbReference type="SUPFAM" id="SSF89550">
    <property type="entry name" value="PHP domain-like"/>
    <property type="match status" value="1"/>
</dbReference>
<dbReference type="Pfam" id="PF13242">
    <property type="entry name" value="Hydrolase_like"/>
    <property type="match status" value="1"/>
</dbReference>
<dbReference type="GO" id="GO:0008033">
    <property type="term" value="P:tRNA processing"/>
    <property type="evidence" value="ECO:0007669"/>
    <property type="project" value="UniProtKB-KW"/>
</dbReference>
<dbReference type="InterPro" id="IPR036412">
    <property type="entry name" value="HAD-like_sf"/>
</dbReference>
<dbReference type="AlphaFoldDB" id="A0A8S1F1H3"/>
<dbReference type="OrthoDB" id="17948at2759"/>
<dbReference type="Gene3D" id="3.40.50.1000">
    <property type="entry name" value="HAD superfamily/HAD-like"/>
    <property type="match status" value="2"/>
</dbReference>
<accession>A0A8S1F1H3</accession>
<dbReference type="GO" id="GO:0003723">
    <property type="term" value="F:RNA binding"/>
    <property type="evidence" value="ECO:0007669"/>
    <property type="project" value="TreeGrafter"/>
</dbReference>
<keyword evidence="3" id="KW-0819">tRNA processing</keyword>
<evidence type="ECO:0000256" key="3">
    <source>
        <dbReference type="ARBA" id="ARBA00022694"/>
    </source>
</evidence>
<dbReference type="InterPro" id="IPR002738">
    <property type="entry name" value="RNase_P_p30"/>
</dbReference>
<reference evidence="5 6" key="1">
    <citation type="submission" date="2020-04" db="EMBL/GenBank/DDBJ databases">
        <authorList>
            <person name="Laetsch R D."/>
            <person name="Stevens L."/>
            <person name="Kumar S."/>
            <person name="Blaxter L. M."/>
        </authorList>
    </citation>
    <scope>NUCLEOTIDE SEQUENCE [LARGE SCALE GENOMIC DNA]</scope>
</reference>
<evidence type="ECO:0000313" key="5">
    <source>
        <dbReference type="EMBL" id="CAB3406330.1"/>
    </source>
</evidence>
<gene>
    <name evidence="5" type="ORF">CBOVIS_LOCUS8413</name>
</gene>
<name>A0A8S1F1H3_9PELO</name>
<dbReference type="Gene3D" id="3.20.20.140">
    <property type="entry name" value="Metal-dependent hydrolases"/>
    <property type="match status" value="1"/>
</dbReference>
<dbReference type="GO" id="GO:0005655">
    <property type="term" value="C:nucleolar ribonuclease P complex"/>
    <property type="evidence" value="ECO:0007669"/>
    <property type="project" value="TreeGrafter"/>
</dbReference>
<dbReference type="SUPFAM" id="SSF56784">
    <property type="entry name" value="HAD-like"/>
    <property type="match status" value="1"/>
</dbReference>
<dbReference type="PANTHER" id="PTHR13031">
    <property type="entry name" value="RIBONUCLEASE P SUBUNIT P30"/>
    <property type="match status" value="1"/>
</dbReference>
<dbReference type="Pfam" id="PF01876">
    <property type="entry name" value="RNase_P_p30"/>
    <property type="match status" value="1"/>
</dbReference>
<dbReference type="Proteomes" id="UP000494206">
    <property type="component" value="Unassembled WGS sequence"/>
</dbReference>
<organism evidence="5 6">
    <name type="scientific">Caenorhabditis bovis</name>
    <dbReference type="NCBI Taxonomy" id="2654633"/>
    <lineage>
        <taxon>Eukaryota</taxon>
        <taxon>Metazoa</taxon>
        <taxon>Ecdysozoa</taxon>
        <taxon>Nematoda</taxon>
        <taxon>Chromadorea</taxon>
        <taxon>Rhabditida</taxon>
        <taxon>Rhabditina</taxon>
        <taxon>Rhabditomorpha</taxon>
        <taxon>Rhabditoidea</taxon>
        <taxon>Rhabditidae</taxon>
        <taxon>Peloderinae</taxon>
        <taxon>Caenorhabditis</taxon>
    </lineage>
</organism>
<dbReference type="InterPro" id="IPR023214">
    <property type="entry name" value="HAD_sf"/>
</dbReference>
<sequence>MGFSRLNRSNLISPAVVLTDYLLSKPAKFKNAQIYLIGVENLKTTLETEAQVKCFGTGPDHKENYTENDFIFDIDVGNKPKAVVVSFDSHFSYPKLMKAANYLKDDDVELLVTNEDDTFPGPVAGVVLPETAPWSHAIQTASRRTPTRIFGKPERAMSEFLKKRAGGKLDPKRTVMFGDRLASDTQFANSNGFTSVWMQTGVNTVDDIEKARRNGEDLKIPNYTHMVFTPMTPESSFQFADLNIKHKDPETTLNMVRRAIRMGYDSVAINIDIGDISQYHTEADMIWTPGCDSESFEPPTKKKKKQQKAENELSNGVSALLRKKYIPLPYFVDLAELNTVELEKRGKIFRQFSRLTFTANEQIVLNKTFIHPTVMKYDLVAVRPGDGSVLETLSRKTELFDIITIDRLENDKAKWLGYSKVIERMRGDGIYYELTYAECLMPETRKQALYNGRVLLRSLKSRHVLISSGAECMLDLRAPVDVMNLSLLWGVESSEARKFVSGWPKNLLLQAECRGTENGDLHSMKIDEAEQFESKGPPIEIRMNNIQYEALMKATKNANEMLKSIKEKTKNAATPKNA</sequence>
<comment type="subcellular location">
    <subcellularLocation>
        <location evidence="1">Nucleus</location>
    </subcellularLocation>
</comment>
<evidence type="ECO:0000313" key="6">
    <source>
        <dbReference type="Proteomes" id="UP000494206"/>
    </source>
</evidence>
<evidence type="ECO:0000256" key="4">
    <source>
        <dbReference type="SAM" id="MobiDB-lite"/>
    </source>
</evidence>